<dbReference type="EnsemblBacteria" id="CAL43623">
    <property type="protein sequence ID" value="CAL43623"/>
    <property type="gene ID" value="FP1555"/>
</dbReference>
<protein>
    <submittedName>
        <fullName evidence="1">Uncharacterized protein</fullName>
    </submittedName>
</protein>
<dbReference type="KEGG" id="fps:FP1555"/>
<dbReference type="AlphaFoldDB" id="A6GZV0"/>
<dbReference type="HOGENOM" id="CLU_3328176_0_0_10"/>
<evidence type="ECO:0000313" key="1">
    <source>
        <dbReference type="EMBL" id="CAL43623.1"/>
    </source>
</evidence>
<dbReference type="EMBL" id="AM398681">
    <property type="protein sequence ID" value="CAL43623.1"/>
    <property type="molecule type" value="Genomic_DNA"/>
</dbReference>
<organism evidence="1 2">
    <name type="scientific">Flavobacterium psychrophilum (strain ATCC 49511 / DSM 21280 / CIP 103535 / JIP02/86)</name>
    <dbReference type="NCBI Taxonomy" id="402612"/>
    <lineage>
        <taxon>Bacteria</taxon>
        <taxon>Pseudomonadati</taxon>
        <taxon>Bacteroidota</taxon>
        <taxon>Flavobacteriia</taxon>
        <taxon>Flavobacteriales</taxon>
        <taxon>Flavobacteriaceae</taxon>
        <taxon>Flavobacterium</taxon>
    </lineage>
</organism>
<evidence type="ECO:0000313" key="2">
    <source>
        <dbReference type="Proteomes" id="UP000006394"/>
    </source>
</evidence>
<reference evidence="1 2" key="1">
    <citation type="journal article" date="2007" name="Nat. Biotechnol.">
        <title>Complete genome sequence of the fish pathogen Flavobacterium psychrophilum.</title>
        <authorList>
            <person name="Duchaud E."/>
            <person name="Boussaha M."/>
            <person name="Loux V."/>
            <person name="Bernardet J.F."/>
            <person name="Michel C."/>
            <person name="Kerouault B."/>
            <person name="Mondot S."/>
            <person name="Nicolas P."/>
            <person name="Bossy R."/>
            <person name="Caron C."/>
            <person name="Bessieres P."/>
            <person name="Gibrat J.F."/>
            <person name="Claverol S."/>
            <person name="Dumetz F."/>
            <person name="Le Henaff M."/>
            <person name="Benmansour A."/>
        </authorList>
    </citation>
    <scope>NUCLEOTIDE SEQUENCE [LARGE SCALE GENOMIC DNA]</scope>
    <source>
        <strain evidence="2">ATCC 49511 / DSM 21280 / CIP 103535 / JIP02/86</strain>
    </source>
</reference>
<gene>
    <name evidence="1" type="ordered locus">FP1555</name>
</gene>
<dbReference type="Proteomes" id="UP000006394">
    <property type="component" value="Chromosome"/>
</dbReference>
<dbReference type="STRING" id="402612.FP1555"/>
<proteinExistence type="predicted"/>
<accession>A6GZV0</accession>
<keyword evidence="2" id="KW-1185">Reference proteome</keyword>
<name>A6GZV0_FLAPJ</name>
<sequence>MRLTFNTNKMFFYKLIGIEESLFLNVPFNFLNTFRNKY</sequence>